<sequence length="370" mass="40296">MAPRLRVLAGTSPESMVPITSLVNTPTPHKLSSRLFEGQVVAHIQGLTDESGNVRDSEYFGREDKAGITWSIQVQGRFLASQSADDVLFGNTFDRPLKLPWGTSAVLKFMHYIDPTLENDLTSSTKPWALSPLIATMPNFQHSLLRDAPHFPPKESIKDDTRQLYRAVVEVDEHGNPVPSSNHLHVPTRSPSSLSTGSNGSGTSSSSFHSASSSRSGGSSGSGDGSGSGSSRSSKIKQAMKKVNGRSKKSRTSSVSSSGREKSVAELLKLDPTSSSQRRSYFANKAHREAVQFGPEDVITTDFCYGFINFAPALSLQLPGGISFDLMKYWDGQPVRFVCCLRPKEGEDNTEPWGEILWCVSIEMVHDDIS</sequence>
<keyword evidence="4" id="KW-1185">Reference proteome</keyword>
<accession>A0A8H5EST6</accession>
<reference evidence="3 4" key="1">
    <citation type="journal article" date="2020" name="ISME J.">
        <title>Uncovering the hidden diversity of litter-decomposition mechanisms in mushroom-forming fungi.</title>
        <authorList>
            <person name="Floudas D."/>
            <person name="Bentzer J."/>
            <person name="Ahren D."/>
            <person name="Johansson T."/>
            <person name="Persson P."/>
            <person name="Tunlid A."/>
        </authorList>
    </citation>
    <scope>NUCLEOTIDE SEQUENCE [LARGE SCALE GENOMIC DNA]</scope>
    <source>
        <strain evidence="3 4">CBS 101986</strain>
    </source>
</reference>
<organism evidence="3 4">
    <name type="scientific">Psilocybe cf. subviscida</name>
    <dbReference type="NCBI Taxonomy" id="2480587"/>
    <lineage>
        <taxon>Eukaryota</taxon>
        <taxon>Fungi</taxon>
        <taxon>Dikarya</taxon>
        <taxon>Basidiomycota</taxon>
        <taxon>Agaricomycotina</taxon>
        <taxon>Agaricomycetes</taxon>
        <taxon>Agaricomycetidae</taxon>
        <taxon>Agaricales</taxon>
        <taxon>Agaricineae</taxon>
        <taxon>Strophariaceae</taxon>
        <taxon>Psilocybe</taxon>
    </lineage>
</organism>
<comment type="caution">
    <text evidence="3">The sequence shown here is derived from an EMBL/GenBank/DDBJ whole genome shotgun (WGS) entry which is preliminary data.</text>
</comment>
<evidence type="ECO:0000256" key="1">
    <source>
        <dbReference type="SAM" id="MobiDB-lite"/>
    </source>
</evidence>
<dbReference type="Proteomes" id="UP000567179">
    <property type="component" value="Unassembled WGS sequence"/>
</dbReference>
<dbReference type="PANTHER" id="PTHR34826">
    <property type="entry name" value="UPF0590 PROTEIN C409.17C"/>
    <property type="match status" value="1"/>
</dbReference>
<name>A0A8H5EST6_9AGAR</name>
<dbReference type="AlphaFoldDB" id="A0A8H5EST6"/>
<dbReference type="Pfam" id="PF08588">
    <property type="entry name" value="Duc1"/>
    <property type="match status" value="1"/>
</dbReference>
<protein>
    <recommendedName>
        <fullName evidence="2">Domain of unknown function at the cortex 1 domain-containing protein</fullName>
    </recommendedName>
</protein>
<feature type="compositionally biased region" description="Low complexity" evidence="1">
    <location>
        <begin position="188"/>
        <end position="217"/>
    </location>
</feature>
<proteinExistence type="predicted"/>
<feature type="compositionally biased region" description="Basic residues" evidence="1">
    <location>
        <begin position="234"/>
        <end position="251"/>
    </location>
</feature>
<feature type="domain" description="Domain of unknown function at the cortex 1" evidence="2">
    <location>
        <begin position="4"/>
        <end position="365"/>
    </location>
</feature>
<dbReference type="InterPro" id="IPR013897">
    <property type="entry name" value="Duc1"/>
</dbReference>
<dbReference type="PANTHER" id="PTHR34826:SF2">
    <property type="entry name" value="UPF0590 PROTEIN C409.17C"/>
    <property type="match status" value="1"/>
</dbReference>
<gene>
    <name evidence="3" type="ORF">D9619_008074</name>
</gene>
<dbReference type="OrthoDB" id="2119945at2759"/>
<feature type="compositionally biased region" description="Gly residues" evidence="1">
    <location>
        <begin position="218"/>
        <end position="228"/>
    </location>
</feature>
<feature type="region of interest" description="Disordered" evidence="1">
    <location>
        <begin position="173"/>
        <end position="270"/>
    </location>
</feature>
<evidence type="ECO:0000313" key="4">
    <source>
        <dbReference type="Proteomes" id="UP000567179"/>
    </source>
</evidence>
<evidence type="ECO:0000313" key="3">
    <source>
        <dbReference type="EMBL" id="KAF5311127.1"/>
    </source>
</evidence>
<evidence type="ECO:0000259" key="2">
    <source>
        <dbReference type="Pfam" id="PF08588"/>
    </source>
</evidence>
<dbReference type="EMBL" id="JAACJJ010000057">
    <property type="protein sequence ID" value="KAF5311127.1"/>
    <property type="molecule type" value="Genomic_DNA"/>
</dbReference>